<dbReference type="GO" id="GO:0031080">
    <property type="term" value="C:nuclear pore outer ring"/>
    <property type="evidence" value="ECO:0007669"/>
    <property type="project" value="TreeGrafter"/>
</dbReference>
<comment type="subcellular location">
    <subcellularLocation>
        <location evidence="7">Nucleus</location>
        <location evidence="7">Nuclear pore complex</location>
    </subcellularLocation>
    <subcellularLocation>
        <location evidence="7">Nucleus membrane</location>
    </subcellularLocation>
</comment>
<keyword evidence="6 7" id="KW-0539">Nucleus</keyword>
<sequence length="1056" mass="117920">MDIDEDDDVTAKAYANISAQLEQFTSPQLGKPVHVPQGRASPASPAARFYEMDAMDWWTQEMKEGGESTTGTNKRTARIADGGGVMDVDDDDDDDNPVTPVKTPATRRKGRTSILERAETPVMSNSSQKEKRDPRLPFSLGLSSSSRQLVIEDDDDDNEDVPMPPVQTPFKPAAGALTLQQRSSPFRSTFSGSPAVLATSSYHVFKRHHDTLYNFVKAKRSLDHRMGLEQQAQALGAPGGSTAITALSSSSLASQETRAEVDWLNSLASIGFSTENFEEGNCWILLARLRRLGQSALIWDNDSVSASQHTAAQTVYLQQLASQVEKTPHELIQELTGSSTVPLVLRRKYQLLLWMEECLDQVVLPAPRPVSSVFGKSNATTIPDLMAEISTTLQNNPKQDKALLDASLSLIMAGKMEDALELTRSHGQSWRAASWSGGEPHGYNAVTDEDTKTVRLETIGNPNRALWKRQMWKAGRHQMATSASTTASFSSDPNSSPEGAAICSLLANDTSACLQNPCFQKSWFSSLYALWFGVWGRMEDELLHWHNDHRRNSAADSLPYPGTEFAKHETEQLLMTSGLVGMSEAQVVQQLQSSSSAQSWGVSKLQACMAAFMVGKSGILNFCQGETASLPADLTTETAVQNLRFLTHLLLYLDSLQVGITPITLHGISAIKNELVFKYVQYMASRPDLWQLLTVYISFMPEHQILEFFPTILAKMHDEGDRQEILDQIQELFPELEIHLLRKVVRLSIRKPAALEQNTSEEDERECHSIGWLLQKESHLGDALICANILLRGFFLDHEDDKMEVAMLFVQDYLPGDLVDKAGTTRPQQDTISEEEYTRQVENAVTEHYAILEYLKAYQSFNKWKDMLASASATTGRASPEVNMARLNPTEKSIAEQHRVKEFVRNKRESCRVVVQNAEQARKVLKKVLTHPGGWLALDEQANGPEDVKRQRELETIRSRYLVLAVQWYHSLCEETALWLIKSLDESASVGLTRKEILNLLRNEAMSPGHWYQHALDLTVLVADDSYDIYEAFKPQDLQELLSKLAETAISKLMNA</sequence>
<evidence type="ECO:0000313" key="9">
    <source>
        <dbReference type="EMBL" id="CAJ1935733.1"/>
    </source>
</evidence>
<dbReference type="Pfam" id="PF04121">
    <property type="entry name" value="Nup84_Nup100"/>
    <property type="match status" value="1"/>
</dbReference>
<dbReference type="Proteomes" id="UP001295423">
    <property type="component" value="Unassembled WGS sequence"/>
</dbReference>
<organism evidence="9 10">
    <name type="scientific">Cylindrotheca closterium</name>
    <dbReference type="NCBI Taxonomy" id="2856"/>
    <lineage>
        <taxon>Eukaryota</taxon>
        <taxon>Sar</taxon>
        <taxon>Stramenopiles</taxon>
        <taxon>Ochrophyta</taxon>
        <taxon>Bacillariophyta</taxon>
        <taxon>Bacillariophyceae</taxon>
        <taxon>Bacillariophycidae</taxon>
        <taxon>Bacillariales</taxon>
        <taxon>Bacillariaceae</taxon>
        <taxon>Cylindrotheca</taxon>
    </lineage>
</organism>
<dbReference type="PANTHER" id="PTHR13003:SF2">
    <property type="entry name" value="NUCLEAR PORE COMPLEX PROTEIN NUP107"/>
    <property type="match status" value="1"/>
</dbReference>
<evidence type="ECO:0000256" key="2">
    <source>
        <dbReference type="ARBA" id="ARBA00022816"/>
    </source>
</evidence>
<evidence type="ECO:0000256" key="1">
    <source>
        <dbReference type="ARBA" id="ARBA00022448"/>
    </source>
</evidence>
<keyword evidence="5 7" id="KW-0906">Nuclear pore complex</keyword>
<comment type="function">
    <text evidence="7">Functions as a component of the nuclear pore complex (NPC).</text>
</comment>
<dbReference type="GO" id="GO:0006406">
    <property type="term" value="P:mRNA export from nucleus"/>
    <property type="evidence" value="ECO:0007669"/>
    <property type="project" value="TreeGrafter"/>
</dbReference>
<dbReference type="GO" id="GO:0000973">
    <property type="term" value="P:post-transcriptional tethering of RNA polymerase II gene DNA at nuclear periphery"/>
    <property type="evidence" value="ECO:0007669"/>
    <property type="project" value="TreeGrafter"/>
</dbReference>
<dbReference type="PANTHER" id="PTHR13003">
    <property type="entry name" value="NUP107-RELATED"/>
    <property type="match status" value="1"/>
</dbReference>
<comment type="caution">
    <text evidence="9">The sequence shown here is derived from an EMBL/GenBank/DDBJ whole genome shotgun (WGS) entry which is preliminary data.</text>
</comment>
<feature type="region of interest" description="Disordered" evidence="8">
    <location>
        <begin position="63"/>
        <end position="144"/>
    </location>
</feature>
<keyword evidence="3" id="KW-0653">Protein transport</keyword>
<comment type="similarity">
    <text evidence="7">Belongs to the nucleoporin Nup84/Nup107 family.</text>
</comment>
<accession>A0AAD2CM66</accession>
<name>A0AAD2CM66_9STRA</name>
<keyword evidence="4 7" id="KW-0811">Translocation</keyword>
<evidence type="ECO:0000256" key="7">
    <source>
        <dbReference type="RuleBase" id="RU365072"/>
    </source>
</evidence>
<dbReference type="EMBL" id="CAKOGP040000502">
    <property type="protein sequence ID" value="CAJ1935733.1"/>
    <property type="molecule type" value="Genomic_DNA"/>
</dbReference>
<evidence type="ECO:0000313" key="10">
    <source>
        <dbReference type="Proteomes" id="UP001295423"/>
    </source>
</evidence>
<dbReference type="Gene3D" id="1.20.190.50">
    <property type="match status" value="1"/>
</dbReference>
<keyword evidence="1 7" id="KW-0813">Transport</keyword>
<evidence type="ECO:0000256" key="5">
    <source>
        <dbReference type="ARBA" id="ARBA00023132"/>
    </source>
</evidence>
<proteinExistence type="inferred from homology"/>
<evidence type="ECO:0000256" key="4">
    <source>
        <dbReference type="ARBA" id="ARBA00023010"/>
    </source>
</evidence>
<dbReference type="AlphaFoldDB" id="A0AAD2CM66"/>
<feature type="compositionally biased region" description="Acidic residues" evidence="8">
    <location>
        <begin position="87"/>
        <end position="96"/>
    </location>
</feature>
<gene>
    <name evidence="9" type="ORF">CYCCA115_LOCUS4883</name>
</gene>
<dbReference type="GO" id="GO:0006606">
    <property type="term" value="P:protein import into nucleus"/>
    <property type="evidence" value="ECO:0007669"/>
    <property type="project" value="TreeGrafter"/>
</dbReference>
<reference evidence="9" key="1">
    <citation type="submission" date="2023-08" db="EMBL/GenBank/DDBJ databases">
        <authorList>
            <person name="Audoor S."/>
            <person name="Bilcke G."/>
        </authorList>
    </citation>
    <scope>NUCLEOTIDE SEQUENCE</scope>
</reference>
<comment type="subunit">
    <text evidence="7">Part of the nuclear pore complex (NPC).</text>
</comment>
<dbReference type="Gene3D" id="1.10.3450.20">
    <property type="match status" value="1"/>
</dbReference>
<keyword evidence="2" id="KW-0509">mRNA transport</keyword>
<keyword evidence="7" id="KW-0472">Membrane</keyword>
<dbReference type="GO" id="GO:0031965">
    <property type="term" value="C:nuclear membrane"/>
    <property type="evidence" value="ECO:0007669"/>
    <property type="project" value="UniProtKB-SubCell"/>
</dbReference>
<dbReference type="InterPro" id="IPR007252">
    <property type="entry name" value="Nup84/Nup107"/>
</dbReference>
<evidence type="ECO:0000256" key="6">
    <source>
        <dbReference type="ARBA" id="ARBA00023242"/>
    </source>
</evidence>
<keyword evidence="10" id="KW-1185">Reference proteome</keyword>
<evidence type="ECO:0000256" key="3">
    <source>
        <dbReference type="ARBA" id="ARBA00022927"/>
    </source>
</evidence>
<dbReference type="GO" id="GO:0017056">
    <property type="term" value="F:structural constituent of nuclear pore"/>
    <property type="evidence" value="ECO:0007669"/>
    <property type="project" value="UniProtKB-UniRule"/>
</dbReference>
<evidence type="ECO:0000256" key="8">
    <source>
        <dbReference type="SAM" id="MobiDB-lite"/>
    </source>
</evidence>
<protein>
    <recommendedName>
        <fullName evidence="7">Nuclear pore complex protein</fullName>
    </recommendedName>
</protein>